<accession>A0ABZ3C6N5</accession>
<feature type="transmembrane region" description="Helical" evidence="5">
    <location>
        <begin position="305"/>
        <end position="327"/>
    </location>
</feature>
<dbReference type="Pfam" id="PF07690">
    <property type="entry name" value="MFS_1"/>
    <property type="match status" value="1"/>
</dbReference>
<evidence type="ECO:0000313" key="8">
    <source>
        <dbReference type="Proteomes" id="UP001434337"/>
    </source>
</evidence>
<gene>
    <name evidence="7" type="ORF">PCC79_15220</name>
</gene>
<organism evidence="7 8">
    <name type="scientific">Propioniciclava soli</name>
    <dbReference type="NCBI Taxonomy" id="2775081"/>
    <lineage>
        <taxon>Bacteria</taxon>
        <taxon>Bacillati</taxon>
        <taxon>Actinomycetota</taxon>
        <taxon>Actinomycetes</taxon>
        <taxon>Propionibacteriales</taxon>
        <taxon>Propionibacteriaceae</taxon>
        <taxon>Propioniciclava</taxon>
    </lineage>
</organism>
<dbReference type="PANTHER" id="PTHR23514:SF13">
    <property type="entry name" value="INNER MEMBRANE PROTEIN YBJJ"/>
    <property type="match status" value="1"/>
</dbReference>
<reference evidence="7 8" key="1">
    <citation type="journal article" date="2023" name="Environ Microbiome">
        <title>A coral-associated actinobacterium mitigates coral bleaching under heat stress.</title>
        <authorList>
            <person name="Li J."/>
            <person name="Zou Y."/>
            <person name="Li Q."/>
            <person name="Zhang J."/>
            <person name="Bourne D.G."/>
            <person name="Lyu Y."/>
            <person name="Liu C."/>
            <person name="Zhang S."/>
        </authorList>
    </citation>
    <scope>NUCLEOTIDE SEQUENCE [LARGE SCALE GENOMIC DNA]</scope>
    <source>
        <strain evidence="7 8">SCSIO 13291</strain>
    </source>
</reference>
<keyword evidence="4 5" id="KW-0472">Membrane</keyword>
<dbReference type="SUPFAM" id="SSF103473">
    <property type="entry name" value="MFS general substrate transporter"/>
    <property type="match status" value="1"/>
</dbReference>
<dbReference type="Gene3D" id="1.20.1250.20">
    <property type="entry name" value="MFS general substrate transporter like domains"/>
    <property type="match status" value="1"/>
</dbReference>
<dbReference type="Proteomes" id="UP001434337">
    <property type="component" value="Chromosome"/>
</dbReference>
<proteinExistence type="predicted"/>
<evidence type="ECO:0000256" key="5">
    <source>
        <dbReference type="SAM" id="Phobius"/>
    </source>
</evidence>
<feature type="transmembrane region" description="Helical" evidence="5">
    <location>
        <begin position="36"/>
        <end position="60"/>
    </location>
</feature>
<keyword evidence="2 5" id="KW-0812">Transmembrane</keyword>
<dbReference type="InterPro" id="IPR051788">
    <property type="entry name" value="MFS_Transporter"/>
</dbReference>
<evidence type="ECO:0000313" key="7">
    <source>
        <dbReference type="EMBL" id="WZW98220.1"/>
    </source>
</evidence>
<feature type="transmembrane region" description="Helical" evidence="5">
    <location>
        <begin position="210"/>
        <end position="228"/>
    </location>
</feature>
<dbReference type="PROSITE" id="PS50850">
    <property type="entry name" value="MFS"/>
    <property type="match status" value="1"/>
</dbReference>
<keyword evidence="3 5" id="KW-1133">Transmembrane helix</keyword>
<dbReference type="InterPro" id="IPR020846">
    <property type="entry name" value="MFS_dom"/>
</dbReference>
<dbReference type="InterPro" id="IPR011701">
    <property type="entry name" value="MFS"/>
</dbReference>
<feature type="transmembrane region" description="Helical" evidence="5">
    <location>
        <begin position="138"/>
        <end position="157"/>
    </location>
</feature>
<feature type="domain" description="Major facilitator superfamily (MFS) profile" evidence="6">
    <location>
        <begin position="11"/>
        <end position="394"/>
    </location>
</feature>
<evidence type="ECO:0000256" key="4">
    <source>
        <dbReference type="ARBA" id="ARBA00023136"/>
    </source>
</evidence>
<dbReference type="RefSeq" id="WP_232547233.1">
    <property type="nucleotide sequence ID" value="NZ_CP115965.1"/>
</dbReference>
<evidence type="ECO:0000256" key="2">
    <source>
        <dbReference type="ARBA" id="ARBA00022692"/>
    </source>
</evidence>
<feature type="transmembrane region" description="Helical" evidence="5">
    <location>
        <begin position="339"/>
        <end position="360"/>
    </location>
</feature>
<feature type="transmembrane region" description="Helical" evidence="5">
    <location>
        <begin position="248"/>
        <end position="269"/>
    </location>
</feature>
<name>A0ABZ3C6N5_9ACTN</name>
<evidence type="ECO:0000256" key="1">
    <source>
        <dbReference type="ARBA" id="ARBA00004651"/>
    </source>
</evidence>
<feature type="transmembrane region" description="Helical" evidence="5">
    <location>
        <begin position="281"/>
        <end position="299"/>
    </location>
</feature>
<dbReference type="CDD" id="cd17393">
    <property type="entry name" value="MFS_MosC_like"/>
    <property type="match status" value="1"/>
</dbReference>
<feature type="transmembrane region" description="Helical" evidence="5">
    <location>
        <begin position="163"/>
        <end position="189"/>
    </location>
</feature>
<feature type="transmembrane region" description="Helical" evidence="5">
    <location>
        <begin position="366"/>
        <end position="384"/>
    </location>
</feature>
<evidence type="ECO:0000259" key="6">
    <source>
        <dbReference type="PROSITE" id="PS50850"/>
    </source>
</evidence>
<sequence length="395" mass="40793">MSPSSTHPVRARIGISLLFFTNGFALSNLLPRYPEIMALFGLTNTQFGVLIAMYPFGALFSSWLPAPLIRRFGAAPTAFGSTAVLTVAFGIIGFAPHVLVLGAAMFLAGFADAVTDAAQNVHGLLVEDLYGKSIINSLHALWSLGAVTGGAVATFAASQRVPLQIHLVAAALVGLAIAGLAVWLARLPADFRTQRREESNHPASTRLTKSMWLAIIPLAVLAIVGVLPEEVAMNWAALYLVQIVETPIGIAGIGFVVMIGAQTVGRFLGDLATDRWGVVPVMRLGGLMIAIGGVLVIAVPVLPAVLIGFALAGYGSATVVPAAYAAAGRLPGLPEGAGVTIASWLLRIGFLAASPLIGLVSDFTSLRVSLALLAIAGFAVLALAGRAAPPAEARV</sequence>
<dbReference type="EMBL" id="CP115965">
    <property type="protein sequence ID" value="WZW98220.1"/>
    <property type="molecule type" value="Genomic_DNA"/>
</dbReference>
<evidence type="ECO:0000256" key="3">
    <source>
        <dbReference type="ARBA" id="ARBA00022989"/>
    </source>
</evidence>
<dbReference type="PANTHER" id="PTHR23514">
    <property type="entry name" value="BYPASS OF STOP CODON PROTEIN 6"/>
    <property type="match status" value="1"/>
</dbReference>
<feature type="transmembrane region" description="Helical" evidence="5">
    <location>
        <begin position="12"/>
        <end position="30"/>
    </location>
</feature>
<dbReference type="InterPro" id="IPR036259">
    <property type="entry name" value="MFS_trans_sf"/>
</dbReference>
<comment type="subcellular location">
    <subcellularLocation>
        <location evidence="1">Cell membrane</location>
        <topology evidence="1">Multi-pass membrane protein</topology>
    </subcellularLocation>
</comment>
<keyword evidence="8" id="KW-1185">Reference proteome</keyword>
<protein>
    <submittedName>
        <fullName evidence="7">MFS transporter</fullName>
    </submittedName>
</protein>